<dbReference type="RefSeq" id="WP_161697868.1">
    <property type="nucleotide sequence ID" value="NZ_JAAAHS010000096.1"/>
</dbReference>
<evidence type="ECO:0000256" key="1">
    <source>
        <dbReference type="SAM" id="MobiDB-lite"/>
    </source>
</evidence>
<name>A0A964UQL6_9ACTN</name>
<sequence>MLRTHRRKAVLAAVALVASTTLLTACQDGGATGKKSDGAASSAQEKDKAGGDDSNTKAGGGKGVSGTWFGNVSYLAPGKYTVSDQKGTEQAFFTSTETDIQGAGEICGDAEGQAATPCTEEQLEAASKNGVSAEVKIEDGIAVSIVEDHASEGGGTDEEGDVTGGKKGVSGTWFGNVSYLAPGKYTVSDQKGTEQAFFTSTETDIQGAGEICGDAEGQAATPCTEEQLEAASKKGVSAEVKIEDGIAVSVVEDH</sequence>
<dbReference type="PROSITE" id="PS51257">
    <property type="entry name" value="PROKAR_LIPOPROTEIN"/>
    <property type="match status" value="1"/>
</dbReference>
<feature type="signal peptide" evidence="2">
    <location>
        <begin position="1"/>
        <end position="24"/>
    </location>
</feature>
<gene>
    <name evidence="3" type="ORF">GUY60_14920</name>
</gene>
<feature type="chain" id="PRO_5039501388" description="Lipoprotein" evidence="2">
    <location>
        <begin position="25"/>
        <end position="254"/>
    </location>
</feature>
<dbReference type="Proteomes" id="UP000598297">
    <property type="component" value="Unassembled WGS sequence"/>
</dbReference>
<dbReference type="OrthoDB" id="4150148at2"/>
<dbReference type="AlphaFoldDB" id="A0A964UQL6"/>
<proteinExistence type="predicted"/>
<evidence type="ECO:0000313" key="4">
    <source>
        <dbReference type="Proteomes" id="UP000598297"/>
    </source>
</evidence>
<organism evidence="3 4">
    <name type="scientific">Streptomyces boluensis</name>
    <dbReference type="NCBI Taxonomy" id="1775135"/>
    <lineage>
        <taxon>Bacteria</taxon>
        <taxon>Bacillati</taxon>
        <taxon>Actinomycetota</taxon>
        <taxon>Actinomycetes</taxon>
        <taxon>Kitasatosporales</taxon>
        <taxon>Streptomycetaceae</taxon>
        <taxon>Streptomyces</taxon>
    </lineage>
</organism>
<accession>A0A964UQL6</accession>
<keyword evidence="4" id="KW-1185">Reference proteome</keyword>
<dbReference type="EMBL" id="JAAAHS010000096">
    <property type="protein sequence ID" value="NBE52696.1"/>
    <property type="molecule type" value="Genomic_DNA"/>
</dbReference>
<protein>
    <recommendedName>
        <fullName evidence="5">Lipoprotein</fullName>
    </recommendedName>
</protein>
<feature type="compositionally biased region" description="Basic and acidic residues" evidence="1">
    <location>
        <begin position="44"/>
        <end position="55"/>
    </location>
</feature>
<feature type="region of interest" description="Disordered" evidence="1">
    <location>
        <begin position="30"/>
        <end position="62"/>
    </location>
</feature>
<evidence type="ECO:0000256" key="2">
    <source>
        <dbReference type="SAM" id="SignalP"/>
    </source>
</evidence>
<evidence type="ECO:0000313" key="3">
    <source>
        <dbReference type="EMBL" id="NBE52696.1"/>
    </source>
</evidence>
<keyword evidence="2" id="KW-0732">Signal</keyword>
<evidence type="ECO:0008006" key="5">
    <source>
        <dbReference type="Google" id="ProtNLM"/>
    </source>
</evidence>
<comment type="caution">
    <text evidence="3">The sequence shown here is derived from an EMBL/GenBank/DDBJ whole genome shotgun (WGS) entry which is preliminary data.</text>
</comment>
<reference evidence="3" key="1">
    <citation type="submission" date="2020-01" db="EMBL/GenBank/DDBJ databases">
        <title>Whole-genome analyses of novel actinobacteria.</title>
        <authorList>
            <person name="Sahin N."/>
        </authorList>
    </citation>
    <scope>NUCLEOTIDE SEQUENCE</scope>
    <source>
        <strain evidence="3">YC537</strain>
    </source>
</reference>